<evidence type="ECO:0000313" key="4">
    <source>
        <dbReference type="Proteomes" id="UP000808337"/>
    </source>
</evidence>
<evidence type="ECO:0000259" key="2">
    <source>
        <dbReference type="Pfam" id="PF04773"/>
    </source>
</evidence>
<reference evidence="3 4" key="1">
    <citation type="submission" date="2020-10" db="EMBL/GenBank/DDBJ databases">
        <title>Connecting structure to function with the recovery of over 1000 high-quality activated sludge metagenome-assembled genomes encoding full-length rRNA genes using long-read sequencing.</title>
        <authorList>
            <person name="Singleton C.M."/>
            <person name="Petriglieri F."/>
            <person name="Kristensen J.M."/>
            <person name="Kirkegaard R.H."/>
            <person name="Michaelsen T.Y."/>
            <person name="Andersen M.H."/>
            <person name="Karst S.M."/>
            <person name="Dueholm M.S."/>
            <person name="Nielsen P.H."/>
            <person name="Albertsen M."/>
        </authorList>
    </citation>
    <scope>NUCLEOTIDE SEQUENCE [LARGE SCALE GENOMIC DNA]</scope>
    <source>
        <strain evidence="3">Ribe_18-Q3-R11-54_MAXAC.273</strain>
    </source>
</reference>
<organism evidence="3 4">
    <name type="scientific">Candidatus Opimibacter skivensis</name>
    <dbReference type="NCBI Taxonomy" id="2982028"/>
    <lineage>
        <taxon>Bacteria</taxon>
        <taxon>Pseudomonadati</taxon>
        <taxon>Bacteroidota</taxon>
        <taxon>Saprospiria</taxon>
        <taxon>Saprospirales</taxon>
        <taxon>Saprospiraceae</taxon>
        <taxon>Candidatus Opimibacter</taxon>
    </lineage>
</organism>
<keyword evidence="1" id="KW-0812">Transmembrane</keyword>
<evidence type="ECO:0000256" key="1">
    <source>
        <dbReference type="SAM" id="Phobius"/>
    </source>
</evidence>
<feature type="domain" description="FecR protein" evidence="2">
    <location>
        <begin position="120"/>
        <end position="203"/>
    </location>
</feature>
<dbReference type="InterPro" id="IPR012373">
    <property type="entry name" value="Ferrdict_sens_TM"/>
</dbReference>
<comment type="caution">
    <text evidence="3">The sequence shown here is derived from an EMBL/GenBank/DDBJ whole genome shotgun (WGS) entry which is preliminary data.</text>
</comment>
<dbReference type="InterPro" id="IPR006860">
    <property type="entry name" value="FecR"/>
</dbReference>
<keyword evidence="1" id="KW-0472">Membrane</keyword>
<sequence>MMEETNEVRIGRFLSGAAEGDERLAFERELESNPALKSDFLTYKKIWENSHAKMQGGWESEQAWQRFTENTLAKQTERGTARKINLKWAVAAVVVISLASFLLSWSNGKPVSYAYNANDTKPLVLSDGSKIYLNKDASVDVFPFKHKKRHVALHGEAFFEVSPDAQRPFTVESGGTITEVVGTAFNITQTQENTRIFVERGKVIFKSIDKNKEILALTAGEAALYNEDRMQLIPNPSPNINAWHTQHLSFTKNMSYAEILMDASAYFNRPISLENAALKDCRISNTLIYNSPEINAVLKPLASFVNGTIKVEGDKYIIVGGTCP</sequence>
<dbReference type="PANTHER" id="PTHR30273">
    <property type="entry name" value="PERIPLASMIC SIGNAL SENSOR AND SIGMA FACTOR ACTIVATOR FECR-RELATED"/>
    <property type="match status" value="1"/>
</dbReference>
<dbReference type="PANTHER" id="PTHR30273:SF2">
    <property type="entry name" value="PROTEIN FECR"/>
    <property type="match status" value="1"/>
</dbReference>
<dbReference type="EMBL" id="JADKGY010000001">
    <property type="protein sequence ID" value="MBK9981462.1"/>
    <property type="molecule type" value="Genomic_DNA"/>
</dbReference>
<feature type="transmembrane region" description="Helical" evidence="1">
    <location>
        <begin position="88"/>
        <end position="106"/>
    </location>
</feature>
<proteinExistence type="predicted"/>
<protein>
    <submittedName>
        <fullName evidence="3">FecR domain-containing protein</fullName>
    </submittedName>
</protein>
<dbReference type="Gene3D" id="3.55.50.30">
    <property type="match status" value="1"/>
</dbReference>
<accession>A0A9D7XS81</accession>
<dbReference type="AlphaFoldDB" id="A0A9D7XS81"/>
<dbReference type="Gene3D" id="2.60.120.1440">
    <property type="match status" value="1"/>
</dbReference>
<gene>
    <name evidence="3" type="ORF">IPP15_03380</name>
</gene>
<dbReference type="GO" id="GO:0016989">
    <property type="term" value="F:sigma factor antagonist activity"/>
    <property type="evidence" value="ECO:0007669"/>
    <property type="project" value="TreeGrafter"/>
</dbReference>
<evidence type="ECO:0000313" key="3">
    <source>
        <dbReference type="EMBL" id="MBK9981462.1"/>
    </source>
</evidence>
<dbReference type="Pfam" id="PF04773">
    <property type="entry name" value="FecR"/>
    <property type="match status" value="1"/>
</dbReference>
<dbReference type="Proteomes" id="UP000808337">
    <property type="component" value="Unassembled WGS sequence"/>
</dbReference>
<dbReference type="PIRSF" id="PIRSF018266">
    <property type="entry name" value="FecR"/>
    <property type="match status" value="1"/>
</dbReference>
<keyword evidence="1" id="KW-1133">Transmembrane helix</keyword>
<name>A0A9D7XS81_9BACT</name>